<dbReference type="EMBL" id="RDQH01000339">
    <property type="protein sequence ID" value="RXH79951.1"/>
    <property type="molecule type" value="Genomic_DNA"/>
</dbReference>
<gene>
    <name evidence="2" type="ORF">DVH24_041098</name>
</gene>
<dbReference type="Proteomes" id="UP000290289">
    <property type="component" value="Chromosome 13"/>
</dbReference>
<evidence type="ECO:0000256" key="1">
    <source>
        <dbReference type="SAM" id="Phobius"/>
    </source>
</evidence>
<evidence type="ECO:0000313" key="2">
    <source>
        <dbReference type="EMBL" id="RXH79951.1"/>
    </source>
</evidence>
<keyword evidence="1" id="KW-0472">Membrane</keyword>
<comment type="caution">
    <text evidence="2">The sequence shown here is derived from an EMBL/GenBank/DDBJ whole genome shotgun (WGS) entry which is preliminary data.</text>
</comment>
<organism evidence="2 3">
    <name type="scientific">Malus domestica</name>
    <name type="common">Apple</name>
    <name type="synonym">Pyrus malus</name>
    <dbReference type="NCBI Taxonomy" id="3750"/>
    <lineage>
        <taxon>Eukaryota</taxon>
        <taxon>Viridiplantae</taxon>
        <taxon>Streptophyta</taxon>
        <taxon>Embryophyta</taxon>
        <taxon>Tracheophyta</taxon>
        <taxon>Spermatophyta</taxon>
        <taxon>Magnoliopsida</taxon>
        <taxon>eudicotyledons</taxon>
        <taxon>Gunneridae</taxon>
        <taxon>Pentapetalae</taxon>
        <taxon>rosids</taxon>
        <taxon>fabids</taxon>
        <taxon>Rosales</taxon>
        <taxon>Rosaceae</taxon>
        <taxon>Amygdaloideae</taxon>
        <taxon>Maleae</taxon>
        <taxon>Malus</taxon>
    </lineage>
</organism>
<keyword evidence="1" id="KW-1133">Transmembrane helix</keyword>
<dbReference type="AlphaFoldDB" id="A0A498IEE8"/>
<sequence length="104" mass="11500">MDNFQDFIFCHRNRILCVSILMFLVSSSTHLIFIAEGGRTVLGKQTEAAPARVLEEIRVGVAVNARQTGAESKSRKPMSWKCKCGRSLQTSNVVSSDSMGIDHQ</sequence>
<name>A0A498IEE8_MALDO</name>
<proteinExistence type="predicted"/>
<accession>A0A498IEE8</accession>
<keyword evidence="1" id="KW-0812">Transmembrane</keyword>
<reference evidence="2 3" key="1">
    <citation type="submission" date="2018-10" db="EMBL/GenBank/DDBJ databases">
        <title>A high-quality apple genome assembly.</title>
        <authorList>
            <person name="Hu J."/>
        </authorList>
    </citation>
    <scope>NUCLEOTIDE SEQUENCE [LARGE SCALE GENOMIC DNA]</scope>
    <source>
        <strain evidence="3">cv. HFTH1</strain>
        <tissue evidence="2">Young leaf</tissue>
    </source>
</reference>
<evidence type="ECO:0000313" key="3">
    <source>
        <dbReference type="Proteomes" id="UP000290289"/>
    </source>
</evidence>
<keyword evidence="3" id="KW-1185">Reference proteome</keyword>
<protein>
    <submittedName>
        <fullName evidence="2">Uncharacterized protein</fullName>
    </submittedName>
</protein>
<feature type="transmembrane region" description="Helical" evidence="1">
    <location>
        <begin position="15"/>
        <end position="35"/>
    </location>
</feature>